<organism evidence="3">
    <name type="scientific">Entomoneis paludosa</name>
    <dbReference type="NCBI Taxonomy" id="265537"/>
    <lineage>
        <taxon>Eukaryota</taxon>
        <taxon>Sar</taxon>
        <taxon>Stramenopiles</taxon>
        <taxon>Ochrophyta</taxon>
        <taxon>Bacillariophyta</taxon>
        <taxon>Bacillariophyceae</taxon>
        <taxon>Bacillariophycidae</taxon>
        <taxon>Entomoneidaceae</taxon>
        <taxon>Entomoneis</taxon>
    </lineage>
</organism>
<accession>A0A7S2YNK1</accession>
<dbReference type="InterPro" id="IPR036291">
    <property type="entry name" value="NAD(P)-bd_dom_sf"/>
</dbReference>
<name>A0A7S2YNK1_9STRA</name>
<protein>
    <submittedName>
        <fullName evidence="3">Uncharacterized protein</fullName>
    </submittedName>
</protein>
<dbReference type="EMBL" id="HBHT01033916">
    <property type="protein sequence ID" value="CAD9986597.1"/>
    <property type="molecule type" value="Transcribed_RNA"/>
</dbReference>
<reference evidence="3" key="1">
    <citation type="submission" date="2021-01" db="EMBL/GenBank/DDBJ databases">
        <authorList>
            <person name="Corre E."/>
            <person name="Pelletier E."/>
            <person name="Niang G."/>
            <person name="Scheremetjew M."/>
            <person name="Finn R."/>
            <person name="Kale V."/>
            <person name="Holt S."/>
            <person name="Cochrane G."/>
            <person name="Meng A."/>
            <person name="Brown T."/>
            <person name="Cohen L."/>
        </authorList>
    </citation>
    <scope>NUCLEOTIDE SEQUENCE</scope>
    <source>
        <strain evidence="3">CCMP125</strain>
    </source>
</reference>
<dbReference type="PANTHER" id="PTHR43639">
    <property type="entry name" value="OXIDOREDUCTASE, SHORT-CHAIN DEHYDROGENASE/REDUCTASE FAMILY (AFU_ORTHOLOGUE AFUA_5G02870)"/>
    <property type="match status" value="1"/>
</dbReference>
<dbReference type="PRINTS" id="PR00080">
    <property type="entry name" value="SDRFAMILY"/>
</dbReference>
<dbReference type="AlphaFoldDB" id="A0A7S2YNK1"/>
<keyword evidence="2" id="KW-0560">Oxidoreductase</keyword>
<proteinExistence type="inferred from homology"/>
<sequence>MSTAAYSPYILRHQFVAARAARILWLTLFTLGSFGVTLSDAYSLSGKRALVTGSSGGIGRGLALELARQGCEVLVHYHVREEGAHETAAIIAAQGGSCAGVLQCDFLNLTDMKDFQRSIDEIWPEGYDILVNNAGIIGKLALEDDDDDFSHFNSVMAVNLHAPRMLSHWAVPRMKDRLEGGVILHVSSIHGENSNEYMAAYAASKAALDSLTKTMAIEYAPHNIRVNAIAPGIVAVERTAEALSDPKNTAPWLDRLVAHRLGTVEDVAEASLPMLTNDWITGTIWKVDGGMMARSNMPKRDRPLKQGGVC</sequence>
<gene>
    <name evidence="3" type="ORF">APAL1065_LOCUS22804</name>
</gene>
<dbReference type="InterPro" id="IPR002347">
    <property type="entry name" value="SDR_fam"/>
</dbReference>
<comment type="similarity">
    <text evidence="1">Belongs to the short-chain dehydrogenases/reductases (SDR) family.</text>
</comment>
<dbReference type="Gene3D" id="3.40.50.720">
    <property type="entry name" value="NAD(P)-binding Rossmann-like Domain"/>
    <property type="match status" value="1"/>
</dbReference>
<dbReference type="FunFam" id="3.40.50.720:FF:000084">
    <property type="entry name" value="Short-chain dehydrogenase reductase"/>
    <property type="match status" value="1"/>
</dbReference>
<dbReference type="PANTHER" id="PTHR43639:SF1">
    <property type="entry name" value="SHORT-CHAIN DEHYDROGENASE_REDUCTASE FAMILY PROTEIN"/>
    <property type="match status" value="1"/>
</dbReference>
<evidence type="ECO:0000256" key="2">
    <source>
        <dbReference type="ARBA" id="ARBA00023002"/>
    </source>
</evidence>
<dbReference type="PRINTS" id="PR00081">
    <property type="entry name" value="GDHRDH"/>
</dbReference>
<dbReference type="GO" id="GO:0016491">
    <property type="term" value="F:oxidoreductase activity"/>
    <property type="evidence" value="ECO:0007669"/>
    <property type="project" value="UniProtKB-KW"/>
</dbReference>
<dbReference type="Pfam" id="PF13561">
    <property type="entry name" value="adh_short_C2"/>
    <property type="match status" value="1"/>
</dbReference>
<evidence type="ECO:0000313" key="3">
    <source>
        <dbReference type="EMBL" id="CAD9986597.1"/>
    </source>
</evidence>
<dbReference type="SUPFAM" id="SSF51735">
    <property type="entry name" value="NAD(P)-binding Rossmann-fold domains"/>
    <property type="match status" value="1"/>
</dbReference>
<dbReference type="PROSITE" id="PS00061">
    <property type="entry name" value="ADH_SHORT"/>
    <property type="match status" value="1"/>
</dbReference>
<evidence type="ECO:0000256" key="1">
    <source>
        <dbReference type="ARBA" id="ARBA00006484"/>
    </source>
</evidence>
<dbReference type="CDD" id="cd05233">
    <property type="entry name" value="SDR_c"/>
    <property type="match status" value="1"/>
</dbReference>
<dbReference type="InterPro" id="IPR020904">
    <property type="entry name" value="Sc_DH/Rdtase_CS"/>
</dbReference>